<keyword evidence="2" id="KW-1133">Transmembrane helix</keyword>
<evidence type="ECO:0000256" key="1">
    <source>
        <dbReference type="SAM" id="MobiDB-lite"/>
    </source>
</evidence>
<proteinExistence type="predicted"/>
<keyword evidence="2" id="KW-0812">Transmembrane</keyword>
<dbReference type="EMBL" id="AFAR01000258">
    <property type="protein sequence ID" value="EGF24952.1"/>
    <property type="molecule type" value="Genomic_DNA"/>
</dbReference>
<evidence type="ECO:0000256" key="2">
    <source>
        <dbReference type="SAM" id="Phobius"/>
    </source>
</evidence>
<dbReference type="Proteomes" id="UP000006222">
    <property type="component" value="Unassembled WGS sequence"/>
</dbReference>
<gene>
    <name evidence="3" type="ORF">RBWH47_03407</name>
</gene>
<feature type="region of interest" description="Disordered" evidence="1">
    <location>
        <begin position="68"/>
        <end position="89"/>
    </location>
</feature>
<organism evidence="3 4">
    <name type="scientific">Rhodopirellula baltica WH47</name>
    <dbReference type="NCBI Taxonomy" id="991778"/>
    <lineage>
        <taxon>Bacteria</taxon>
        <taxon>Pseudomonadati</taxon>
        <taxon>Planctomycetota</taxon>
        <taxon>Planctomycetia</taxon>
        <taxon>Pirellulales</taxon>
        <taxon>Pirellulaceae</taxon>
        <taxon>Rhodopirellula</taxon>
    </lineage>
</organism>
<reference evidence="3 4" key="1">
    <citation type="journal article" date="2013" name="Mar. Genomics">
        <title>Expression of sulfatases in Rhodopirellula baltica and the diversity of sulfatases in the genus Rhodopirellula.</title>
        <authorList>
            <person name="Wegner C.E."/>
            <person name="Richter-Heitmann T."/>
            <person name="Klindworth A."/>
            <person name="Klockow C."/>
            <person name="Richter M."/>
            <person name="Achstetter T."/>
            <person name="Glockner F.O."/>
            <person name="Harder J."/>
        </authorList>
    </citation>
    <scope>NUCLEOTIDE SEQUENCE [LARGE SCALE GENOMIC DNA]</scope>
    <source>
        <strain evidence="3 4">WH47</strain>
    </source>
</reference>
<accession>F2AZF6</accession>
<sequence>MLTILVAATHQGNWRRVIGSAFFTVAGATLAVFSLGDMPENLFLFALLGWAGFGILAKVSDAKKSWSVGDSTACQPDGPIPGNAGRTID</sequence>
<evidence type="ECO:0000313" key="4">
    <source>
        <dbReference type="Proteomes" id="UP000006222"/>
    </source>
</evidence>
<dbReference type="PATRIC" id="fig|991778.3.peg.5412"/>
<evidence type="ECO:0000313" key="3">
    <source>
        <dbReference type="EMBL" id="EGF24952.1"/>
    </source>
</evidence>
<comment type="caution">
    <text evidence="3">The sequence shown here is derived from an EMBL/GenBank/DDBJ whole genome shotgun (WGS) entry which is preliminary data.</text>
</comment>
<dbReference type="AlphaFoldDB" id="F2AZF6"/>
<feature type="transmembrane region" description="Helical" evidence="2">
    <location>
        <begin position="42"/>
        <end position="59"/>
    </location>
</feature>
<feature type="transmembrane region" description="Helical" evidence="2">
    <location>
        <begin position="17"/>
        <end position="36"/>
    </location>
</feature>
<name>F2AZF6_RHOBT</name>
<protein>
    <submittedName>
        <fullName evidence="3">Uncharacterized protein</fullName>
    </submittedName>
</protein>
<keyword evidence="2" id="KW-0472">Membrane</keyword>